<dbReference type="EMBL" id="LXKT01000013">
    <property type="protein sequence ID" value="OCJ38036.1"/>
    <property type="molecule type" value="Genomic_DNA"/>
</dbReference>
<dbReference type="Proteomes" id="UP000093451">
    <property type="component" value="Unassembled WGS sequence"/>
</dbReference>
<sequence>MVKTLAGGVYCVAPLATRAPVRFNHPKIRTAFDGDGMADQNGRRAAFAKVIAGSGEIFF</sequence>
<reference evidence="1 2" key="1">
    <citation type="journal article" date="2016" name="PeerJ">
        <title>Gall-ID: tools for genotyping gall-causing phytopathogenic bacteria.</title>
        <authorList>
            <person name="Davis E.W.II."/>
            <person name="Weisberg A.J."/>
            <person name="Tabima J.F."/>
            <person name="Grunwald N.J."/>
            <person name="Chang J.H."/>
        </authorList>
    </citation>
    <scope>NUCLEOTIDE SEQUENCE [LARGE SCALE GENOMIC DNA]</scope>
    <source>
        <strain evidence="1 2">N2/73</strain>
    </source>
</reference>
<protein>
    <submittedName>
        <fullName evidence="1">Uncharacterized protein</fullName>
    </submittedName>
</protein>
<gene>
    <name evidence="1" type="ORF">A6U91_07555</name>
</gene>
<name>A0AB36EJL2_AGRTU</name>
<proteinExistence type="predicted"/>
<comment type="caution">
    <text evidence="1">The sequence shown here is derived from an EMBL/GenBank/DDBJ whole genome shotgun (WGS) entry which is preliminary data.</text>
</comment>
<dbReference type="AlphaFoldDB" id="A0AB36EJL2"/>
<organism evidence="1 2">
    <name type="scientific">Agrobacterium tumefaciens</name>
    <dbReference type="NCBI Taxonomy" id="358"/>
    <lineage>
        <taxon>Bacteria</taxon>
        <taxon>Pseudomonadati</taxon>
        <taxon>Pseudomonadota</taxon>
        <taxon>Alphaproteobacteria</taxon>
        <taxon>Hyphomicrobiales</taxon>
        <taxon>Rhizobiaceae</taxon>
        <taxon>Rhizobium/Agrobacterium group</taxon>
        <taxon>Agrobacterium</taxon>
        <taxon>Agrobacterium tumefaciens complex</taxon>
    </lineage>
</organism>
<accession>A0AB36EJL2</accession>
<evidence type="ECO:0000313" key="1">
    <source>
        <dbReference type="EMBL" id="OCJ38036.1"/>
    </source>
</evidence>
<evidence type="ECO:0000313" key="2">
    <source>
        <dbReference type="Proteomes" id="UP000093451"/>
    </source>
</evidence>